<dbReference type="InterPro" id="IPR052439">
    <property type="entry name" value="F-box/Kelch-repeat"/>
</dbReference>
<evidence type="ECO:0000256" key="3">
    <source>
        <dbReference type="SAM" id="MobiDB-lite"/>
    </source>
</evidence>
<dbReference type="Pfam" id="PF01344">
    <property type="entry name" value="Kelch_1"/>
    <property type="match status" value="2"/>
</dbReference>
<organism evidence="4 5">
    <name type="scientific">Punica granatum</name>
    <name type="common">Pomegranate</name>
    <dbReference type="NCBI Taxonomy" id="22663"/>
    <lineage>
        <taxon>Eukaryota</taxon>
        <taxon>Viridiplantae</taxon>
        <taxon>Streptophyta</taxon>
        <taxon>Embryophyta</taxon>
        <taxon>Tracheophyta</taxon>
        <taxon>Spermatophyta</taxon>
        <taxon>Magnoliopsida</taxon>
        <taxon>eudicotyledons</taxon>
        <taxon>Gunneridae</taxon>
        <taxon>Pentapetalae</taxon>
        <taxon>rosids</taxon>
        <taxon>malvids</taxon>
        <taxon>Myrtales</taxon>
        <taxon>Lythraceae</taxon>
        <taxon>Punica</taxon>
    </lineage>
</organism>
<gene>
    <name evidence="4" type="ORF">CRG98_016418</name>
</gene>
<dbReference type="FunFam" id="2.120.10.80:FF:000007">
    <property type="entry name" value="F-box/kelch-repeat protein SKIP11"/>
    <property type="match status" value="1"/>
</dbReference>
<dbReference type="InterPro" id="IPR006652">
    <property type="entry name" value="Kelch_1"/>
</dbReference>
<dbReference type="InterPro" id="IPR015915">
    <property type="entry name" value="Kelch-typ_b-propeller"/>
</dbReference>
<evidence type="ECO:0008006" key="6">
    <source>
        <dbReference type="Google" id="ProtNLM"/>
    </source>
</evidence>
<dbReference type="PANTHER" id="PTHR46122">
    <property type="entry name" value="GALACTOSE OXIDASE/KELCH REPEAT PROTEIN-RELATED"/>
    <property type="match status" value="1"/>
</dbReference>
<dbReference type="AlphaFoldDB" id="A0A2I0K506"/>
<keyword evidence="5" id="KW-1185">Reference proteome</keyword>
<keyword evidence="2" id="KW-0677">Repeat</keyword>
<dbReference type="Proteomes" id="UP000233551">
    <property type="component" value="Unassembled WGS sequence"/>
</dbReference>
<reference evidence="4 5" key="1">
    <citation type="submission" date="2017-11" db="EMBL/GenBank/DDBJ databases">
        <title>De-novo sequencing of pomegranate (Punica granatum L.) genome.</title>
        <authorList>
            <person name="Akparov Z."/>
            <person name="Amiraslanov A."/>
            <person name="Hajiyeva S."/>
            <person name="Abbasov M."/>
            <person name="Kaur K."/>
            <person name="Hamwieh A."/>
            <person name="Solovyev V."/>
            <person name="Salamov A."/>
            <person name="Braich B."/>
            <person name="Kosarev P."/>
            <person name="Mahmoud A."/>
            <person name="Hajiyev E."/>
            <person name="Babayeva S."/>
            <person name="Izzatullayeva V."/>
            <person name="Mammadov A."/>
            <person name="Mammadov A."/>
            <person name="Sharifova S."/>
            <person name="Ojaghi J."/>
            <person name="Eynullazada K."/>
            <person name="Bayramov B."/>
            <person name="Abdulazimova A."/>
            <person name="Shahmuradov I."/>
        </authorList>
    </citation>
    <scope>NUCLEOTIDE SEQUENCE [LARGE SCALE GENOMIC DNA]</scope>
    <source>
        <strain evidence="5">cv. AG2017</strain>
        <tissue evidence="4">Leaf</tissue>
    </source>
</reference>
<sequence length="620" mass="68931">MAGEQRKRGRKTTQASNPNGEEAPMAGGRGKRGRKPKQDVNPNGEEFLMAGGRCKRGRKPTQDSNPNGEEARPASGRPKRGRKPMQDSNPNGEEALLAGGRRKRGRKPMQDSNPSGEEPLTAGGRCKRGRKPMQHSNLNGEEALPGVGRCKRGRKPMQDNRNPNGEEALTTGGRCKRGRKTVQYSNPNEEKDGGGRKRGRKTMQASNPNGEEALMAGGRHEQGRKTMEDSNPNGEEPVMASGRRKRGRKTMQVNNPNRSDERKKEVVDPDTLIPYIGWDNSINCLLRCSRSDYGAIAALNRNFCHLIRSGELYQLRRRAGIVEHWIYFSVNLLKWEAYDPVRMRWISQLPKMEASTCFVYSDKESLAVGTQLLVFGREVSCHVVYRYSHLTNTWCLGLPMNTPRCLFASGSIGAIGIVAGGCNSTGKVLSVAELYNSETDEWIPLPDMNIPRKMCSGVFMDGKFYIVGGVDDESNPFTCGEVFDLETQTWEVIPNMYPRPAGEEEGQLRRAIEAPPLLGVINNELYCADHTTQEIRKYDKKKNSWTAIGRLPERAASVRGWGLAFRACGERLMVLGGPREFGTGVLELYSWIPSQGPVEWELLASKRIGSFVYNCAVMGC</sequence>
<dbReference type="SUPFAM" id="SSF117281">
    <property type="entry name" value="Kelch motif"/>
    <property type="match status" value="1"/>
</dbReference>
<evidence type="ECO:0000313" key="5">
    <source>
        <dbReference type="Proteomes" id="UP000233551"/>
    </source>
</evidence>
<evidence type="ECO:0000256" key="1">
    <source>
        <dbReference type="ARBA" id="ARBA00022441"/>
    </source>
</evidence>
<name>A0A2I0K506_PUNGR</name>
<keyword evidence="1" id="KW-0880">Kelch repeat</keyword>
<evidence type="ECO:0000256" key="2">
    <source>
        <dbReference type="ARBA" id="ARBA00022737"/>
    </source>
</evidence>
<accession>A0A2I0K506</accession>
<dbReference type="SMART" id="SM00612">
    <property type="entry name" value="Kelch"/>
    <property type="match status" value="3"/>
</dbReference>
<proteinExistence type="predicted"/>
<comment type="caution">
    <text evidence="4">The sequence shown here is derived from an EMBL/GenBank/DDBJ whole genome shotgun (WGS) entry which is preliminary data.</text>
</comment>
<feature type="compositionally biased region" description="Basic and acidic residues" evidence="3">
    <location>
        <begin position="218"/>
        <end position="228"/>
    </location>
</feature>
<feature type="region of interest" description="Disordered" evidence="3">
    <location>
        <begin position="1"/>
        <end position="265"/>
    </location>
</feature>
<dbReference type="GO" id="GO:0005634">
    <property type="term" value="C:nucleus"/>
    <property type="evidence" value="ECO:0007669"/>
    <property type="project" value="TreeGrafter"/>
</dbReference>
<protein>
    <recommendedName>
        <fullName evidence="6">F-box/kelch-repeat protein SKIP11-like</fullName>
    </recommendedName>
</protein>
<dbReference type="STRING" id="22663.A0A2I0K506"/>
<dbReference type="Gene3D" id="2.120.10.80">
    <property type="entry name" value="Kelch-type beta propeller"/>
    <property type="match status" value="1"/>
</dbReference>
<dbReference type="PANTHER" id="PTHR46122:SF2">
    <property type="entry name" value="F-BOX_KELCH-REPEAT PROTEIN SKIP11"/>
    <property type="match status" value="1"/>
</dbReference>
<dbReference type="EMBL" id="PGOL01000900">
    <property type="protein sequence ID" value="PKI63233.1"/>
    <property type="molecule type" value="Genomic_DNA"/>
</dbReference>
<evidence type="ECO:0000313" key="4">
    <source>
        <dbReference type="EMBL" id="PKI63233.1"/>
    </source>
</evidence>